<feature type="transmembrane region" description="Helical" evidence="1">
    <location>
        <begin position="42"/>
        <end position="66"/>
    </location>
</feature>
<dbReference type="EMBL" id="CP003360">
    <property type="protein sequence ID" value="AFM23872.1"/>
    <property type="molecule type" value="Genomic_DNA"/>
</dbReference>
<feature type="transmembrane region" description="Helical" evidence="1">
    <location>
        <begin position="78"/>
        <end position="95"/>
    </location>
</feature>
<organism evidence="2 3">
    <name type="scientific">Desulfomonile tiedjei (strain ATCC 49306 / DSM 6799 / DCB-1)</name>
    <dbReference type="NCBI Taxonomy" id="706587"/>
    <lineage>
        <taxon>Bacteria</taxon>
        <taxon>Pseudomonadati</taxon>
        <taxon>Thermodesulfobacteriota</taxon>
        <taxon>Desulfomonilia</taxon>
        <taxon>Desulfomonilales</taxon>
        <taxon>Desulfomonilaceae</taxon>
        <taxon>Desulfomonile</taxon>
    </lineage>
</organism>
<dbReference type="HOGENOM" id="CLU_108933_1_1_7"/>
<keyword evidence="1" id="KW-0812">Transmembrane</keyword>
<keyword evidence="3" id="KW-1185">Reference proteome</keyword>
<evidence type="ECO:0000313" key="3">
    <source>
        <dbReference type="Proteomes" id="UP000006055"/>
    </source>
</evidence>
<reference evidence="3" key="1">
    <citation type="submission" date="2012-06" db="EMBL/GenBank/DDBJ databases">
        <title>Complete sequence of chromosome of Desulfomonile tiedjei DSM 6799.</title>
        <authorList>
            <person name="Lucas S."/>
            <person name="Copeland A."/>
            <person name="Lapidus A."/>
            <person name="Glavina del Rio T."/>
            <person name="Dalin E."/>
            <person name="Tice H."/>
            <person name="Bruce D."/>
            <person name="Goodwin L."/>
            <person name="Pitluck S."/>
            <person name="Peters L."/>
            <person name="Ovchinnikova G."/>
            <person name="Zeytun A."/>
            <person name="Lu M."/>
            <person name="Kyrpides N."/>
            <person name="Mavromatis K."/>
            <person name="Ivanova N."/>
            <person name="Brettin T."/>
            <person name="Detter J.C."/>
            <person name="Han C."/>
            <person name="Larimer F."/>
            <person name="Land M."/>
            <person name="Hauser L."/>
            <person name="Markowitz V."/>
            <person name="Cheng J.-F."/>
            <person name="Hugenholtz P."/>
            <person name="Woyke T."/>
            <person name="Wu D."/>
            <person name="Spring S."/>
            <person name="Schroeder M."/>
            <person name="Brambilla E."/>
            <person name="Klenk H.-P."/>
            <person name="Eisen J.A."/>
        </authorList>
    </citation>
    <scope>NUCLEOTIDE SEQUENCE [LARGE SCALE GENOMIC DNA]</scope>
    <source>
        <strain evidence="3">ATCC 49306 / DSM 6799 / DCB-1</strain>
    </source>
</reference>
<accession>I4C2T1</accession>
<dbReference type="AlphaFoldDB" id="I4C2T1"/>
<dbReference type="PIRSF" id="PIRSF027391">
    <property type="entry name" value="Hpre_diP_synt_I"/>
    <property type="match status" value="1"/>
</dbReference>
<evidence type="ECO:0000313" key="2">
    <source>
        <dbReference type="EMBL" id="AFM23872.1"/>
    </source>
</evidence>
<dbReference type="STRING" id="706587.Desti_1159"/>
<proteinExistence type="predicted"/>
<dbReference type="InterPro" id="IPR010898">
    <property type="entry name" value="Hpre_diP_synth_I"/>
</dbReference>
<dbReference type="Pfam" id="PF07456">
    <property type="entry name" value="Hpre_diP_synt_I"/>
    <property type="match status" value="1"/>
</dbReference>
<protein>
    <submittedName>
        <fullName evidence="2">Putative membrane protein</fullName>
    </submittedName>
</protein>
<feature type="transmembrane region" description="Helical" evidence="1">
    <location>
        <begin position="141"/>
        <end position="161"/>
    </location>
</feature>
<name>I4C2T1_DESTA</name>
<dbReference type="InterPro" id="IPR014535">
    <property type="entry name" value="Hpre_diP_synt_I"/>
</dbReference>
<evidence type="ECO:0000256" key="1">
    <source>
        <dbReference type="SAM" id="Phobius"/>
    </source>
</evidence>
<keyword evidence="1" id="KW-0472">Membrane</keyword>
<dbReference type="RefSeq" id="WP_014809025.1">
    <property type="nucleotide sequence ID" value="NC_018025.1"/>
</dbReference>
<dbReference type="KEGG" id="dti:Desti_1159"/>
<sequence>MKENVSRLARLSLLLALATVIHTAESLIPFNVLWFRFGFANIVGIATLYMFGFSDALIVTLGRIFLGSLASGTFGSPGFALSLSGGLCAIAAMGFAHNWGRNLFSEIGVSLIGALAHNTAQLTVAYFLLIRNDSIFLLTPALLFVAAGTGLLNGVAARFFLQTAEKRVATLPTFSLKAEKDSQN</sequence>
<gene>
    <name evidence="2" type="ordered locus">Desti_1159</name>
</gene>
<dbReference type="Proteomes" id="UP000006055">
    <property type="component" value="Chromosome"/>
</dbReference>
<dbReference type="OrthoDB" id="9799095at2"/>
<dbReference type="Gene3D" id="1.10.1760.20">
    <property type="match status" value="1"/>
</dbReference>
<dbReference type="eggNOG" id="COG4769">
    <property type="taxonomic scope" value="Bacteria"/>
</dbReference>
<keyword evidence="1" id="KW-1133">Transmembrane helix</keyword>